<evidence type="ECO:0000256" key="9">
    <source>
        <dbReference type="SAM" id="MobiDB-lite"/>
    </source>
</evidence>
<evidence type="ECO:0000256" key="1">
    <source>
        <dbReference type="ARBA" id="ARBA00000966"/>
    </source>
</evidence>
<comment type="caution">
    <text evidence="12">The sequence shown here is derived from an EMBL/GenBank/DDBJ whole genome shotgun (WGS) entry which is preliminary data.</text>
</comment>
<dbReference type="Proteomes" id="UP000677082">
    <property type="component" value="Unassembled WGS sequence"/>
</dbReference>
<dbReference type="InterPro" id="IPR001547">
    <property type="entry name" value="Glyco_hydro_5"/>
</dbReference>
<feature type="domain" description="CBM2" evidence="11">
    <location>
        <begin position="354"/>
        <end position="457"/>
    </location>
</feature>
<feature type="signal peptide" evidence="10">
    <location>
        <begin position="1"/>
        <end position="28"/>
    </location>
</feature>
<dbReference type="InterPro" id="IPR017853">
    <property type="entry name" value="GH"/>
</dbReference>
<dbReference type="InterPro" id="IPR018087">
    <property type="entry name" value="Glyco_hydro_5_CS"/>
</dbReference>
<feature type="chain" id="PRO_5036996448" description="Endoglucanase" evidence="10">
    <location>
        <begin position="29"/>
        <end position="457"/>
    </location>
</feature>
<keyword evidence="13" id="KW-1185">Reference proteome</keyword>
<dbReference type="SUPFAM" id="SSF51445">
    <property type="entry name" value="(Trans)glycosidases"/>
    <property type="match status" value="1"/>
</dbReference>
<dbReference type="SUPFAM" id="SSF49384">
    <property type="entry name" value="Carbohydrate-binding domain"/>
    <property type="match status" value="1"/>
</dbReference>
<evidence type="ECO:0000256" key="6">
    <source>
        <dbReference type="ARBA" id="ARBA00023295"/>
    </source>
</evidence>
<protein>
    <recommendedName>
        <fullName evidence="8">Endoglucanase</fullName>
        <ecNumber evidence="8">3.2.1.4</ecNumber>
    </recommendedName>
</protein>
<evidence type="ECO:0000256" key="7">
    <source>
        <dbReference type="ARBA" id="ARBA00023326"/>
    </source>
</evidence>
<evidence type="ECO:0000256" key="8">
    <source>
        <dbReference type="RuleBase" id="RU361153"/>
    </source>
</evidence>
<dbReference type="InterPro" id="IPR001919">
    <property type="entry name" value="CBD2"/>
</dbReference>
<dbReference type="InterPro" id="IPR008965">
    <property type="entry name" value="CBM2/CBM3_carb-bd_dom_sf"/>
</dbReference>
<comment type="similarity">
    <text evidence="8">Belongs to the glycosyl hydrolase 5 (cellulase A) family.</text>
</comment>
<dbReference type="Gene3D" id="3.20.20.80">
    <property type="entry name" value="Glycosidases"/>
    <property type="match status" value="1"/>
</dbReference>
<dbReference type="PANTHER" id="PTHR34142">
    <property type="entry name" value="ENDO-BETA-1,4-GLUCANASE A"/>
    <property type="match status" value="1"/>
</dbReference>
<keyword evidence="6 8" id="KW-0326">Glycosidase</keyword>
<feature type="region of interest" description="Disordered" evidence="9">
    <location>
        <begin position="311"/>
        <end position="354"/>
    </location>
</feature>
<organism evidence="12 13">
    <name type="scientific">Paractinoplanes toevensis</name>
    <dbReference type="NCBI Taxonomy" id="571911"/>
    <lineage>
        <taxon>Bacteria</taxon>
        <taxon>Bacillati</taxon>
        <taxon>Actinomycetota</taxon>
        <taxon>Actinomycetes</taxon>
        <taxon>Micromonosporales</taxon>
        <taxon>Micromonosporaceae</taxon>
        <taxon>Paractinoplanes</taxon>
    </lineage>
</organism>
<feature type="compositionally biased region" description="Pro residues" evidence="9">
    <location>
        <begin position="332"/>
        <end position="354"/>
    </location>
</feature>
<dbReference type="InterPro" id="IPR012291">
    <property type="entry name" value="CBM2_carb-bd_dom_sf"/>
</dbReference>
<evidence type="ECO:0000256" key="10">
    <source>
        <dbReference type="SAM" id="SignalP"/>
    </source>
</evidence>
<dbReference type="PANTHER" id="PTHR34142:SF1">
    <property type="entry name" value="GLYCOSIDE HYDROLASE FAMILY 5 DOMAIN-CONTAINING PROTEIN"/>
    <property type="match status" value="1"/>
</dbReference>
<evidence type="ECO:0000313" key="13">
    <source>
        <dbReference type="Proteomes" id="UP000677082"/>
    </source>
</evidence>
<keyword evidence="3 8" id="KW-0378">Hydrolase</keyword>
<dbReference type="AlphaFoldDB" id="A0A919T7D3"/>
<evidence type="ECO:0000256" key="4">
    <source>
        <dbReference type="ARBA" id="ARBA00023001"/>
    </source>
</evidence>
<keyword evidence="5 8" id="KW-0119">Carbohydrate metabolism</keyword>
<sequence length="457" mass="48015">MKKRLIALGAVLLAVAASIVGLGSPAFAATGLHISGTNIVESNGNVFVMRGINHAHTWYTSQTSSFANIKATGANTVRVVLSGGRWTANSASDVANVIALCKANKLICVLEDHDTTGYGEDGAAYTLDQAVNYWIGLKSVLVGQEDYVVINIGNEPIGNTNPGQWTAATVAAIQKMRSNGFQHLLMVDAPNWGQDWQYTMRDNGQTVLNADTQKNTILSIHMYAVFNTAASIVSYLDTFKNNGWPLLIGEFGWQFSSGEVDDQTVMSEAVKRNLGYIGWSWAGNTDPILDMTNNFDPASLTTWGQRIVNGPNGLKTNSKQATIYGGTTPTTPTTPPTTTPTTPPTTPPTTAPTTPPTGAGCAAAYAVTGSWQGGFQGEVKVTAGSAAINGWTVNWTYANGQTVTQSWNAAVTSSGSTVTAKNVSYNGKLSAGGSATFGFLGSWNGTNSIPAVTCTAS</sequence>
<keyword evidence="2 10" id="KW-0732">Signal</keyword>
<accession>A0A919T7D3</accession>
<dbReference type="EC" id="3.2.1.4" evidence="8"/>
<reference evidence="12 13" key="1">
    <citation type="submission" date="2021-03" db="EMBL/GenBank/DDBJ databases">
        <title>Whole genome shotgun sequence of Actinoplanes toevensis NBRC 105298.</title>
        <authorList>
            <person name="Komaki H."/>
            <person name="Tamura T."/>
        </authorList>
    </citation>
    <scope>NUCLEOTIDE SEQUENCE [LARGE SCALE GENOMIC DNA]</scope>
    <source>
        <strain evidence="12 13">NBRC 105298</strain>
    </source>
</reference>
<dbReference type="RefSeq" id="WP_213004912.1">
    <property type="nucleotide sequence ID" value="NZ_BOQN01000010.1"/>
</dbReference>
<comment type="catalytic activity">
    <reaction evidence="1 8">
        <text>Endohydrolysis of (1-&gt;4)-beta-D-glucosidic linkages in cellulose, lichenin and cereal beta-D-glucans.</text>
        <dbReference type="EC" id="3.2.1.4"/>
    </reaction>
</comment>
<evidence type="ECO:0000313" key="12">
    <source>
        <dbReference type="EMBL" id="GIM88931.1"/>
    </source>
</evidence>
<gene>
    <name evidence="12" type="ORF">Ato02nite_007240</name>
</gene>
<dbReference type="EMBL" id="BOQN01000010">
    <property type="protein sequence ID" value="GIM88931.1"/>
    <property type="molecule type" value="Genomic_DNA"/>
</dbReference>
<dbReference type="PROSITE" id="PS00659">
    <property type="entry name" value="GLYCOSYL_HYDROL_F5"/>
    <property type="match status" value="1"/>
</dbReference>
<dbReference type="GO" id="GO:0030245">
    <property type="term" value="P:cellulose catabolic process"/>
    <property type="evidence" value="ECO:0007669"/>
    <property type="project" value="UniProtKB-KW"/>
</dbReference>
<name>A0A919T7D3_9ACTN</name>
<dbReference type="GO" id="GO:0008810">
    <property type="term" value="F:cellulase activity"/>
    <property type="evidence" value="ECO:0007669"/>
    <property type="project" value="UniProtKB-EC"/>
</dbReference>
<dbReference type="SMART" id="SM00637">
    <property type="entry name" value="CBD_II"/>
    <property type="match status" value="1"/>
</dbReference>
<dbReference type="Pfam" id="PF00150">
    <property type="entry name" value="Cellulase"/>
    <property type="match status" value="1"/>
</dbReference>
<dbReference type="Pfam" id="PF00553">
    <property type="entry name" value="CBM_2"/>
    <property type="match status" value="1"/>
</dbReference>
<proteinExistence type="inferred from homology"/>
<evidence type="ECO:0000256" key="2">
    <source>
        <dbReference type="ARBA" id="ARBA00022729"/>
    </source>
</evidence>
<evidence type="ECO:0000256" key="3">
    <source>
        <dbReference type="ARBA" id="ARBA00022801"/>
    </source>
</evidence>
<dbReference type="GO" id="GO:0030247">
    <property type="term" value="F:polysaccharide binding"/>
    <property type="evidence" value="ECO:0007669"/>
    <property type="project" value="UniProtKB-UniRule"/>
</dbReference>
<evidence type="ECO:0000256" key="5">
    <source>
        <dbReference type="ARBA" id="ARBA00023277"/>
    </source>
</evidence>
<dbReference type="PROSITE" id="PS51173">
    <property type="entry name" value="CBM2"/>
    <property type="match status" value="1"/>
</dbReference>
<keyword evidence="7 8" id="KW-0624">Polysaccharide degradation</keyword>
<keyword evidence="4 8" id="KW-0136">Cellulose degradation</keyword>
<evidence type="ECO:0000259" key="11">
    <source>
        <dbReference type="PROSITE" id="PS51173"/>
    </source>
</evidence>
<dbReference type="Gene3D" id="2.60.40.290">
    <property type="match status" value="1"/>
</dbReference>